<evidence type="ECO:0000313" key="3">
    <source>
        <dbReference type="Proteomes" id="UP001596091"/>
    </source>
</evidence>
<dbReference type="Proteomes" id="UP001596091">
    <property type="component" value="Unassembled WGS sequence"/>
</dbReference>
<keyword evidence="2" id="KW-0560">Oxidoreductase</keyword>
<feature type="domain" description="ABM" evidence="1">
    <location>
        <begin position="4"/>
        <end position="93"/>
    </location>
</feature>
<comment type="caution">
    <text evidence="2">The sequence shown here is derived from an EMBL/GenBank/DDBJ whole genome shotgun (WGS) entry which is preliminary data.</text>
</comment>
<reference evidence="3" key="1">
    <citation type="journal article" date="2019" name="Int. J. Syst. Evol. Microbiol.">
        <title>The Global Catalogue of Microorganisms (GCM) 10K type strain sequencing project: providing services to taxonomists for standard genome sequencing and annotation.</title>
        <authorList>
            <consortium name="The Broad Institute Genomics Platform"/>
            <consortium name="The Broad Institute Genome Sequencing Center for Infectious Disease"/>
            <person name="Wu L."/>
            <person name="Ma J."/>
        </authorList>
    </citation>
    <scope>NUCLEOTIDE SEQUENCE [LARGE SCALE GENOMIC DNA]</scope>
    <source>
        <strain evidence="3">JCM 4087</strain>
    </source>
</reference>
<accession>A0ABW1EJS3</accession>
<dbReference type="Pfam" id="PF03992">
    <property type="entry name" value="ABM"/>
    <property type="match status" value="1"/>
</dbReference>
<keyword evidence="3" id="KW-1185">Reference proteome</keyword>
<dbReference type="EC" id="1.-.-.-" evidence="2"/>
<dbReference type="SUPFAM" id="SSF54909">
    <property type="entry name" value="Dimeric alpha+beta barrel"/>
    <property type="match status" value="1"/>
</dbReference>
<sequence length="97" mass="10662">MEKFTLLARLEAKPGKEKELENFLKSALPLAQAEEGTIGWYALKIAPNVFGIFDTFADEEARQAHLNGEIAKALIAKADELLAIPPNIEKVEILASK</sequence>
<gene>
    <name evidence="2" type="ORF">ACFPT7_17425</name>
</gene>
<organism evidence="2 3">
    <name type="scientific">Acidicapsa dinghuensis</name>
    <dbReference type="NCBI Taxonomy" id="2218256"/>
    <lineage>
        <taxon>Bacteria</taxon>
        <taxon>Pseudomonadati</taxon>
        <taxon>Acidobacteriota</taxon>
        <taxon>Terriglobia</taxon>
        <taxon>Terriglobales</taxon>
        <taxon>Acidobacteriaceae</taxon>
        <taxon>Acidicapsa</taxon>
    </lineage>
</organism>
<dbReference type="PROSITE" id="PS51725">
    <property type="entry name" value="ABM"/>
    <property type="match status" value="1"/>
</dbReference>
<dbReference type="Gene3D" id="3.30.70.100">
    <property type="match status" value="1"/>
</dbReference>
<keyword evidence="2" id="KW-0503">Monooxygenase</keyword>
<name>A0ABW1EJS3_9BACT</name>
<evidence type="ECO:0000259" key="1">
    <source>
        <dbReference type="PROSITE" id="PS51725"/>
    </source>
</evidence>
<dbReference type="EMBL" id="JBHSPH010000008">
    <property type="protein sequence ID" value="MFC5864091.1"/>
    <property type="molecule type" value="Genomic_DNA"/>
</dbReference>
<protein>
    <submittedName>
        <fullName evidence="2">Quinol monooxygenase</fullName>
        <ecNumber evidence="2">1.-.-.-</ecNumber>
    </submittedName>
</protein>
<dbReference type="InterPro" id="IPR011008">
    <property type="entry name" value="Dimeric_a/b-barrel"/>
</dbReference>
<dbReference type="InterPro" id="IPR007138">
    <property type="entry name" value="ABM_dom"/>
</dbReference>
<evidence type="ECO:0000313" key="2">
    <source>
        <dbReference type="EMBL" id="MFC5864091.1"/>
    </source>
</evidence>
<dbReference type="RefSeq" id="WP_263340888.1">
    <property type="nucleotide sequence ID" value="NZ_JAGSYH010000006.1"/>
</dbReference>
<dbReference type="GO" id="GO:0004497">
    <property type="term" value="F:monooxygenase activity"/>
    <property type="evidence" value="ECO:0007669"/>
    <property type="project" value="UniProtKB-KW"/>
</dbReference>
<proteinExistence type="predicted"/>